<feature type="transmembrane region" description="Helical" evidence="1">
    <location>
        <begin position="230"/>
        <end position="253"/>
    </location>
</feature>
<protein>
    <recommendedName>
        <fullName evidence="4">Transmembrane protein</fullName>
    </recommendedName>
</protein>
<feature type="transmembrane region" description="Helical" evidence="1">
    <location>
        <begin position="76"/>
        <end position="101"/>
    </location>
</feature>
<gene>
    <name evidence="2" type="ORF">AFUS01_LOCUS12867</name>
</gene>
<accession>A0A8J2KB71</accession>
<sequence length="319" mass="36838">MRVRNPNSGNVSGSYLGLSVTFLLFVLGLQVTLLRAYEELPAIIQKYINFINYFQEKYMLPAELPQKKMFFLFEDFPSFFLTTMYYNAIITTFLVTSMGYFHPEHPIFPTSLAESPKNLHFVIYPLQMILTGYAISSMFALLLIFGYPMVPLLFYGLVILLEMRPGRKYYLSLDSLRTPHHFFKVYRNFQVLMKHDLPFYGAFVLPSCQFLFIICAICSTHGAIRMTGIFSLMLFSISIMCLTFLGGFFSLLGSYNEFSTGTMFLWKSHVSRRGSHRQRLRSLSPIRVNVGEFYYADKGMVLTMYAVIFENTVNLLVST</sequence>
<feature type="transmembrane region" description="Helical" evidence="1">
    <location>
        <begin position="133"/>
        <end position="161"/>
    </location>
</feature>
<dbReference type="AlphaFoldDB" id="A0A8J2KB71"/>
<evidence type="ECO:0000313" key="2">
    <source>
        <dbReference type="EMBL" id="CAG7723805.1"/>
    </source>
</evidence>
<proteinExistence type="predicted"/>
<evidence type="ECO:0000313" key="3">
    <source>
        <dbReference type="Proteomes" id="UP000708208"/>
    </source>
</evidence>
<evidence type="ECO:0008006" key="4">
    <source>
        <dbReference type="Google" id="ProtNLM"/>
    </source>
</evidence>
<organism evidence="2 3">
    <name type="scientific">Allacma fusca</name>
    <dbReference type="NCBI Taxonomy" id="39272"/>
    <lineage>
        <taxon>Eukaryota</taxon>
        <taxon>Metazoa</taxon>
        <taxon>Ecdysozoa</taxon>
        <taxon>Arthropoda</taxon>
        <taxon>Hexapoda</taxon>
        <taxon>Collembola</taxon>
        <taxon>Symphypleona</taxon>
        <taxon>Sminthuridae</taxon>
        <taxon>Allacma</taxon>
    </lineage>
</organism>
<reference evidence="2" key="1">
    <citation type="submission" date="2021-06" db="EMBL/GenBank/DDBJ databases">
        <authorList>
            <person name="Hodson N. C."/>
            <person name="Mongue J. A."/>
            <person name="Jaron S. K."/>
        </authorList>
    </citation>
    <scope>NUCLEOTIDE SEQUENCE</scope>
</reference>
<keyword evidence="3" id="KW-1185">Reference proteome</keyword>
<dbReference type="Proteomes" id="UP000708208">
    <property type="component" value="Unassembled WGS sequence"/>
</dbReference>
<evidence type="ECO:0000256" key="1">
    <source>
        <dbReference type="SAM" id="Phobius"/>
    </source>
</evidence>
<dbReference type="EMBL" id="CAJVCH010102773">
    <property type="protein sequence ID" value="CAG7723805.1"/>
    <property type="molecule type" value="Genomic_DNA"/>
</dbReference>
<keyword evidence="1" id="KW-1133">Transmembrane helix</keyword>
<keyword evidence="1" id="KW-0812">Transmembrane</keyword>
<name>A0A8J2KB71_9HEXA</name>
<feature type="transmembrane region" description="Helical" evidence="1">
    <location>
        <begin position="197"/>
        <end position="224"/>
    </location>
</feature>
<comment type="caution">
    <text evidence="2">The sequence shown here is derived from an EMBL/GenBank/DDBJ whole genome shotgun (WGS) entry which is preliminary data.</text>
</comment>
<keyword evidence="1" id="KW-0472">Membrane</keyword>
<feature type="transmembrane region" description="Helical" evidence="1">
    <location>
        <begin position="15"/>
        <end position="37"/>
    </location>
</feature>